<reference evidence="2" key="1">
    <citation type="submission" date="2016-10" db="EMBL/GenBank/DDBJ databases">
        <authorList>
            <person name="Varghese N."/>
            <person name="Submissions S."/>
        </authorList>
    </citation>
    <scope>NUCLEOTIDE SEQUENCE [LARGE SCALE GENOMIC DNA]</scope>
    <source>
        <strain evidence="2">DSM 217</strain>
    </source>
</reference>
<dbReference type="Proteomes" id="UP000198816">
    <property type="component" value="Unassembled WGS sequence"/>
</dbReference>
<sequence length="130" mass="14113">MTFSRPRSISPVNIGLTLLVLAGALYSASVRADIDALQPDPGFRYETGRWTEVDIALTLNDGNPALLSIYSKGANGMRLLQNAFTDAHGRYVGELQLPAHLDEVVVVVRTADRQDTLDLVVGENVIAYAE</sequence>
<keyword evidence="2" id="KW-1185">Reference proteome</keyword>
<dbReference type="EMBL" id="FNNZ01000005">
    <property type="protein sequence ID" value="SDW54544.1"/>
    <property type="molecule type" value="Genomic_DNA"/>
</dbReference>
<accession>A0A1H2UG78</accession>
<gene>
    <name evidence="1" type="ORF">SAMN05421783_10579</name>
</gene>
<protein>
    <submittedName>
        <fullName evidence="1">Uncharacterized protein</fullName>
    </submittedName>
</protein>
<name>A0A1H2UG78_THIRO</name>
<organism evidence="1 2">
    <name type="scientific">Thiocapsa roseopersicina</name>
    <dbReference type="NCBI Taxonomy" id="1058"/>
    <lineage>
        <taxon>Bacteria</taxon>
        <taxon>Pseudomonadati</taxon>
        <taxon>Pseudomonadota</taxon>
        <taxon>Gammaproteobacteria</taxon>
        <taxon>Chromatiales</taxon>
        <taxon>Chromatiaceae</taxon>
        <taxon>Thiocapsa</taxon>
    </lineage>
</organism>
<dbReference type="AlphaFoldDB" id="A0A1H2UG78"/>
<dbReference type="RefSeq" id="WP_093029645.1">
    <property type="nucleotide sequence ID" value="NZ_FNNZ01000005.1"/>
</dbReference>
<evidence type="ECO:0000313" key="1">
    <source>
        <dbReference type="EMBL" id="SDW54544.1"/>
    </source>
</evidence>
<dbReference type="OrthoDB" id="5768588at2"/>
<proteinExistence type="predicted"/>
<evidence type="ECO:0000313" key="2">
    <source>
        <dbReference type="Proteomes" id="UP000198816"/>
    </source>
</evidence>